<dbReference type="EMBL" id="JACEZS010000001">
    <property type="protein sequence ID" value="MBA5603996.1"/>
    <property type="molecule type" value="Genomic_DNA"/>
</dbReference>
<protein>
    <recommendedName>
        <fullName evidence="3">GIY-YIG domain-containing protein</fullName>
    </recommendedName>
</protein>
<dbReference type="AlphaFoldDB" id="A0A7W2I524"/>
<dbReference type="Pfam" id="PF22945">
    <property type="entry name" value="LEM-3_GIY-YIG"/>
    <property type="match status" value="1"/>
</dbReference>
<reference evidence="1 2" key="1">
    <citation type="submission" date="2020-07" db="EMBL/GenBank/DDBJ databases">
        <title>Novel species isolated from subtropical streams in China.</title>
        <authorList>
            <person name="Lu H."/>
        </authorList>
    </citation>
    <scope>NUCLEOTIDE SEQUENCE [LARGE SCALE GENOMIC DNA]</scope>
    <source>
        <strain evidence="1 2">FT3S</strain>
    </source>
</reference>
<dbReference type="RefSeq" id="WP_182213164.1">
    <property type="nucleotide sequence ID" value="NZ_JACEZS010000001.1"/>
</dbReference>
<evidence type="ECO:0000313" key="1">
    <source>
        <dbReference type="EMBL" id="MBA5603996.1"/>
    </source>
</evidence>
<gene>
    <name evidence="1" type="ORF">H3H36_01285</name>
</gene>
<accession>A0A7W2I524</accession>
<dbReference type="Proteomes" id="UP000566711">
    <property type="component" value="Unassembled WGS sequence"/>
</dbReference>
<evidence type="ECO:0000313" key="2">
    <source>
        <dbReference type="Proteomes" id="UP000566711"/>
    </source>
</evidence>
<name>A0A7W2I524_9BURK</name>
<dbReference type="CDD" id="cd10440">
    <property type="entry name" value="GIY-YIG_COG3680"/>
    <property type="match status" value="1"/>
</dbReference>
<evidence type="ECO:0008006" key="3">
    <source>
        <dbReference type="Google" id="ProtNLM"/>
    </source>
</evidence>
<sequence length="251" mass="27900">MFHQDAWPTLGHYVYALFDPNRPNLPFYVGKGVGNRVFAHAQGQIVRLESDDVMSAKQEVIAKIIKSGKEVMHKIVRYGMSHEEAIKVEASLIDMVNHIEPEALTNEISGHGAAEGIIDARDLKTALHAEKFDNFEETPLLIIKIERKWSELLENCNNSAASIERSDIFDAVKGNWVLSIKRASQAACVLAVARGIVRGVFVPSGWEESNNKKRKKMTGESDAARYQSFVGKSVAHLYTGGSQNPIKYICC</sequence>
<comment type="caution">
    <text evidence="1">The sequence shown here is derived from an EMBL/GenBank/DDBJ whole genome shotgun (WGS) entry which is preliminary data.</text>
</comment>
<keyword evidence="2" id="KW-1185">Reference proteome</keyword>
<proteinExistence type="predicted"/>
<organism evidence="1 2">
    <name type="scientific">Rugamonas fusca</name>
    <dbReference type="NCBI Taxonomy" id="2758568"/>
    <lineage>
        <taxon>Bacteria</taxon>
        <taxon>Pseudomonadati</taxon>
        <taxon>Pseudomonadota</taxon>
        <taxon>Betaproteobacteria</taxon>
        <taxon>Burkholderiales</taxon>
        <taxon>Oxalobacteraceae</taxon>
        <taxon>Telluria group</taxon>
        <taxon>Rugamonas</taxon>
    </lineage>
</organism>